<keyword evidence="2" id="KW-1185">Reference proteome</keyword>
<evidence type="ECO:0000313" key="2">
    <source>
        <dbReference type="Proteomes" id="UP000265703"/>
    </source>
</evidence>
<protein>
    <submittedName>
        <fullName evidence="1">Uncharacterized protein</fullName>
    </submittedName>
</protein>
<dbReference type="AlphaFoldDB" id="A0A397TBV2"/>
<sequence length="139" mass="15891">MCAQQNIQISQEATNLFNKLENNLDKICELPFKNAKDLAIYIRIDTTIGIVTGNCILKLNVEKEAHQFQVNDQNIIDLVTNMIWNSHLTIPQRNQFMKLAENANKINQVHNQANLDTENRMSRLGEQQDYNGIFGGIGF</sequence>
<accession>A0A397TBV2</accession>
<dbReference type="Proteomes" id="UP000265703">
    <property type="component" value="Unassembled WGS sequence"/>
</dbReference>
<comment type="caution">
    <text evidence="1">The sequence shown here is derived from an EMBL/GenBank/DDBJ whole genome shotgun (WGS) entry which is preliminary data.</text>
</comment>
<dbReference type="OrthoDB" id="2309995at2759"/>
<dbReference type="EMBL" id="QKYT01000056">
    <property type="protein sequence ID" value="RIA95730.1"/>
    <property type="molecule type" value="Genomic_DNA"/>
</dbReference>
<proteinExistence type="predicted"/>
<evidence type="ECO:0000313" key="1">
    <source>
        <dbReference type="EMBL" id="RIA95730.1"/>
    </source>
</evidence>
<organism evidence="1 2">
    <name type="scientific">Glomus cerebriforme</name>
    <dbReference type="NCBI Taxonomy" id="658196"/>
    <lineage>
        <taxon>Eukaryota</taxon>
        <taxon>Fungi</taxon>
        <taxon>Fungi incertae sedis</taxon>
        <taxon>Mucoromycota</taxon>
        <taxon>Glomeromycotina</taxon>
        <taxon>Glomeromycetes</taxon>
        <taxon>Glomerales</taxon>
        <taxon>Glomeraceae</taxon>
        <taxon>Glomus</taxon>
    </lineage>
</organism>
<reference evidence="1 2" key="1">
    <citation type="submission" date="2018-06" db="EMBL/GenBank/DDBJ databases">
        <title>Comparative genomics reveals the genomic features of Rhizophagus irregularis, R. cerebriforme, R. diaphanum and Gigaspora rosea, and their symbiotic lifestyle signature.</title>
        <authorList>
            <person name="Morin E."/>
            <person name="San Clemente H."/>
            <person name="Chen E.C.H."/>
            <person name="De La Providencia I."/>
            <person name="Hainaut M."/>
            <person name="Kuo A."/>
            <person name="Kohler A."/>
            <person name="Murat C."/>
            <person name="Tang N."/>
            <person name="Roy S."/>
            <person name="Loubradou J."/>
            <person name="Henrissat B."/>
            <person name="Grigoriev I.V."/>
            <person name="Corradi N."/>
            <person name="Roux C."/>
            <person name="Martin F.M."/>
        </authorList>
    </citation>
    <scope>NUCLEOTIDE SEQUENCE [LARGE SCALE GENOMIC DNA]</scope>
    <source>
        <strain evidence="1 2">DAOM 227022</strain>
    </source>
</reference>
<gene>
    <name evidence="1" type="ORF">C1645_816319</name>
</gene>
<name>A0A397TBV2_9GLOM</name>